<accession>A0A2M4D3E7</accession>
<reference evidence="3" key="1">
    <citation type="submission" date="2018-01" db="EMBL/GenBank/DDBJ databases">
        <title>An insight into the sialome of Amazonian anophelines.</title>
        <authorList>
            <person name="Ribeiro J.M."/>
            <person name="Scarpassa V."/>
            <person name="Calvo E."/>
        </authorList>
    </citation>
    <scope>NUCLEOTIDE SEQUENCE</scope>
</reference>
<feature type="transmembrane region" description="Helical" evidence="1">
    <location>
        <begin position="68"/>
        <end position="89"/>
    </location>
</feature>
<protein>
    <recommendedName>
        <fullName evidence="4">Secreted protein</fullName>
    </recommendedName>
</protein>
<name>A0A2M4D3E7_ANODA</name>
<feature type="signal peptide" evidence="2">
    <location>
        <begin position="1"/>
        <end position="19"/>
    </location>
</feature>
<keyword evidence="2" id="KW-0732">Signal</keyword>
<proteinExistence type="predicted"/>
<dbReference type="AlphaFoldDB" id="A0A2M4D3E7"/>
<dbReference type="EMBL" id="GGFL01007936">
    <property type="protein sequence ID" value="MBW72114.1"/>
    <property type="molecule type" value="Transcribed_RNA"/>
</dbReference>
<organism evidence="3">
    <name type="scientific">Anopheles darlingi</name>
    <name type="common">Mosquito</name>
    <dbReference type="NCBI Taxonomy" id="43151"/>
    <lineage>
        <taxon>Eukaryota</taxon>
        <taxon>Metazoa</taxon>
        <taxon>Ecdysozoa</taxon>
        <taxon>Arthropoda</taxon>
        <taxon>Hexapoda</taxon>
        <taxon>Insecta</taxon>
        <taxon>Pterygota</taxon>
        <taxon>Neoptera</taxon>
        <taxon>Endopterygota</taxon>
        <taxon>Diptera</taxon>
        <taxon>Nematocera</taxon>
        <taxon>Culicoidea</taxon>
        <taxon>Culicidae</taxon>
        <taxon>Anophelinae</taxon>
        <taxon>Anopheles</taxon>
    </lineage>
</organism>
<keyword evidence="1" id="KW-0812">Transmembrane</keyword>
<evidence type="ECO:0000256" key="1">
    <source>
        <dbReference type="SAM" id="Phobius"/>
    </source>
</evidence>
<evidence type="ECO:0008006" key="4">
    <source>
        <dbReference type="Google" id="ProtNLM"/>
    </source>
</evidence>
<keyword evidence="1" id="KW-1133">Transmembrane helix</keyword>
<evidence type="ECO:0000313" key="3">
    <source>
        <dbReference type="EMBL" id="MBW72114.1"/>
    </source>
</evidence>
<feature type="chain" id="PRO_5014863167" description="Secreted protein" evidence="2">
    <location>
        <begin position="20"/>
        <end position="104"/>
    </location>
</feature>
<keyword evidence="1" id="KW-0472">Membrane</keyword>
<evidence type="ECO:0000256" key="2">
    <source>
        <dbReference type="SAM" id="SignalP"/>
    </source>
</evidence>
<sequence>MAFITAFIVLTFVVPRSYLSPLGVAPSPRVWTDFFFLHETPASWGREEPLYVVFFCSSGSCFLHCERHALRCGIILITAALFSFPLFCLRSTSARERLKWSWTR</sequence>